<dbReference type="PANTHER" id="PTHR34061">
    <property type="entry name" value="PROTEIN, PUTATIVE-RELATED"/>
    <property type="match status" value="1"/>
</dbReference>
<keyword evidence="3" id="KW-1185">Reference proteome</keyword>
<name>A0A2G5CDY3_AQUCA</name>
<reference evidence="2 3" key="1">
    <citation type="submission" date="2017-09" db="EMBL/GenBank/DDBJ databases">
        <title>WGS assembly of Aquilegia coerulea Goldsmith.</title>
        <authorList>
            <person name="Hodges S."/>
            <person name="Kramer E."/>
            <person name="Nordborg M."/>
            <person name="Tomkins J."/>
            <person name="Borevitz J."/>
            <person name="Derieg N."/>
            <person name="Yan J."/>
            <person name="Mihaltcheva S."/>
            <person name="Hayes R.D."/>
            <person name="Rokhsar D."/>
        </authorList>
    </citation>
    <scope>NUCLEOTIDE SEQUENCE [LARGE SCALE GENOMIC DNA]</scope>
    <source>
        <strain evidence="3">cv. Goldsmith</strain>
    </source>
</reference>
<feature type="compositionally biased region" description="Basic residues" evidence="1">
    <location>
        <begin position="95"/>
        <end position="104"/>
    </location>
</feature>
<proteinExistence type="predicted"/>
<organism evidence="2 3">
    <name type="scientific">Aquilegia coerulea</name>
    <name type="common">Rocky mountain columbine</name>
    <dbReference type="NCBI Taxonomy" id="218851"/>
    <lineage>
        <taxon>Eukaryota</taxon>
        <taxon>Viridiplantae</taxon>
        <taxon>Streptophyta</taxon>
        <taxon>Embryophyta</taxon>
        <taxon>Tracheophyta</taxon>
        <taxon>Spermatophyta</taxon>
        <taxon>Magnoliopsida</taxon>
        <taxon>Ranunculales</taxon>
        <taxon>Ranunculaceae</taxon>
        <taxon>Thalictroideae</taxon>
        <taxon>Aquilegia</taxon>
    </lineage>
</organism>
<evidence type="ECO:0000256" key="1">
    <source>
        <dbReference type="SAM" id="MobiDB-lite"/>
    </source>
</evidence>
<dbReference type="EMBL" id="KZ305077">
    <property type="protein sequence ID" value="PIA29484.1"/>
    <property type="molecule type" value="Genomic_DNA"/>
</dbReference>
<dbReference type="STRING" id="218851.A0A2G5CDY3"/>
<dbReference type="PANTHER" id="PTHR34061:SF2">
    <property type="entry name" value="PROTEIN, PUTATIVE-RELATED"/>
    <property type="match status" value="1"/>
</dbReference>
<protein>
    <submittedName>
        <fullName evidence="2">Uncharacterized protein</fullName>
    </submittedName>
</protein>
<gene>
    <name evidence="2" type="ORF">AQUCO_06000087v1</name>
</gene>
<dbReference type="Proteomes" id="UP000230069">
    <property type="component" value="Unassembled WGS sequence"/>
</dbReference>
<dbReference type="AlphaFoldDB" id="A0A2G5CDY3"/>
<sequence>MAATASSSNYTSFFNLRGSSVDPSVRSSMSHGSPGCRKLDGVAMWLLNGVTTAFFASLERCSCINIATHDDSDDANDLPLISNDGNSRRENGSGSRRKTLKGKKRGGFVEDFTDYK</sequence>
<dbReference type="InParanoid" id="A0A2G5CDY3"/>
<evidence type="ECO:0000313" key="2">
    <source>
        <dbReference type="EMBL" id="PIA29484.1"/>
    </source>
</evidence>
<evidence type="ECO:0000313" key="3">
    <source>
        <dbReference type="Proteomes" id="UP000230069"/>
    </source>
</evidence>
<dbReference type="OrthoDB" id="1841441at2759"/>
<accession>A0A2G5CDY3</accession>
<feature type="region of interest" description="Disordered" evidence="1">
    <location>
        <begin position="68"/>
        <end position="104"/>
    </location>
</feature>